<dbReference type="NCBIfam" id="TIGR04085">
    <property type="entry name" value="rSAM_more_4Fe4S"/>
    <property type="match status" value="1"/>
</dbReference>
<dbReference type="CDD" id="cd01335">
    <property type="entry name" value="Radical_SAM"/>
    <property type="match status" value="1"/>
</dbReference>
<dbReference type="KEGG" id="dli:dnl_37570"/>
<dbReference type="RefSeq" id="WP_207687457.1">
    <property type="nucleotide sequence ID" value="NZ_CP061799.1"/>
</dbReference>
<protein>
    <submittedName>
        <fullName evidence="8">Radical SAM and SPASM domains-containing protein</fullName>
    </submittedName>
</protein>
<dbReference type="InterPro" id="IPR013785">
    <property type="entry name" value="Aldolase_TIM"/>
</dbReference>
<dbReference type="InterPro" id="IPR050377">
    <property type="entry name" value="Radical_SAM_PqqE_MftC-like"/>
</dbReference>
<accession>A0A975BA16</accession>
<dbReference type="GO" id="GO:0003824">
    <property type="term" value="F:catalytic activity"/>
    <property type="evidence" value="ECO:0007669"/>
    <property type="project" value="InterPro"/>
</dbReference>
<evidence type="ECO:0000256" key="2">
    <source>
        <dbReference type="ARBA" id="ARBA00022485"/>
    </source>
</evidence>
<keyword evidence="6" id="KW-0411">Iron-sulfur</keyword>
<dbReference type="SMART" id="SM00729">
    <property type="entry name" value="Elp3"/>
    <property type="match status" value="1"/>
</dbReference>
<dbReference type="PIRSF" id="PIRSF037420">
    <property type="entry name" value="PQQ_syn_pqqE"/>
    <property type="match status" value="1"/>
</dbReference>
<evidence type="ECO:0000256" key="4">
    <source>
        <dbReference type="ARBA" id="ARBA00022723"/>
    </source>
</evidence>
<dbReference type="InterPro" id="IPR017200">
    <property type="entry name" value="PqqE-like"/>
</dbReference>
<feature type="domain" description="Radical SAM core" evidence="7">
    <location>
        <begin position="13"/>
        <end position="230"/>
    </location>
</feature>
<dbReference type="GO" id="GO:0046872">
    <property type="term" value="F:metal ion binding"/>
    <property type="evidence" value="ECO:0007669"/>
    <property type="project" value="UniProtKB-KW"/>
</dbReference>
<organism evidence="8 9">
    <name type="scientific">Desulfonema limicola</name>
    <dbReference type="NCBI Taxonomy" id="45656"/>
    <lineage>
        <taxon>Bacteria</taxon>
        <taxon>Pseudomonadati</taxon>
        <taxon>Thermodesulfobacteriota</taxon>
        <taxon>Desulfobacteria</taxon>
        <taxon>Desulfobacterales</taxon>
        <taxon>Desulfococcaceae</taxon>
        <taxon>Desulfonema</taxon>
    </lineage>
</organism>
<evidence type="ECO:0000259" key="7">
    <source>
        <dbReference type="PROSITE" id="PS51918"/>
    </source>
</evidence>
<dbReference type="InterPro" id="IPR006638">
    <property type="entry name" value="Elp3/MiaA/NifB-like_rSAM"/>
</dbReference>
<comment type="cofactor">
    <cofactor evidence="1">
        <name>[4Fe-4S] cluster</name>
        <dbReference type="ChEBI" id="CHEBI:49883"/>
    </cofactor>
</comment>
<dbReference type="AlphaFoldDB" id="A0A975BA16"/>
<dbReference type="PROSITE" id="PS51918">
    <property type="entry name" value="RADICAL_SAM"/>
    <property type="match status" value="1"/>
</dbReference>
<dbReference type="SFLD" id="SFLDG01067">
    <property type="entry name" value="SPASM/twitch_domain_containing"/>
    <property type="match status" value="1"/>
</dbReference>
<proteinExistence type="predicted"/>
<name>A0A975BA16_9BACT</name>
<dbReference type="SFLD" id="SFLDG01386">
    <property type="entry name" value="main_SPASM_domain-containing"/>
    <property type="match status" value="1"/>
</dbReference>
<evidence type="ECO:0000256" key="3">
    <source>
        <dbReference type="ARBA" id="ARBA00022691"/>
    </source>
</evidence>
<dbReference type="InterPro" id="IPR007197">
    <property type="entry name" value="rSAM"/>
</dbReference>
<dbReference type="EMBL" id="CP061799">
    <property type="protein sequence ID" value="QTA81422.1"/>
    <property type="molecule type" value="Genomic_DNA"/>
</dbReference>
<evidence type="ECO:0000256" key="6">
    <source>
        <dbReference type="ARBA" id="ARBA00023014"/>
    </source>
</evidence>
<keyword evidence="2" id="KW-0004">4Fe-4S</keyword>
<evidence type="ECO:0000256" key="5">
    <source>
        <dbReference type="ARBA" id="ARBA00023004"/>
    </source>
</evidence>
<reference evidence="8" key="1">
    <citation type="journal article" date="2021" name="Microb. Physiol.">
        <title>Proteogenomic Insights into the Physiology of Marine, Sulfate-Reducing, Filamentous Desulfonema limicola and Desulfonema magnum.</title>
        <authorList>
            <person name="Schnaars V."/>
            <person name="Wohlbrand L."/>
            <person name="Scheve S."/>
            <person name="Hinrichs C."/>
            <person name="Reinhardt R."/>
            <person name="Rabus R."/>
        </authorList>
    </citation>
    <scope>NUCLEOTIDE SEQUENCE</scope>
    <source>
        <strain evidence="8">5ac10</strain>
    </source>
</reference>
<dbReference type="Gene3D" id="3.20.20.70">
    <property type="entry name" value="Aldolase class I"/>
    <property type="match status" value="1"/>
</dbReference>
<dbReference type="Proteomes" id="UP000663720">
    <property type="component" value="Chromosome"/>
</dbReference>
<evidence type="ECO:0000256" key="1">
    <source>
        <dbReference type="ARBA" id="ARBA00001966"/>
    </source>
</evidence>
<dbReference type="Pfam" id="PF04055">
    <property type="entry name" value="Radical_SAM"/>
    <property type="match status" value="1"/>
</dbReference>
<evidence type="ECO:0000313" key="8">
    <source>
        <dbReference type="EMBL" id="QTA81422.1"/>
    </source>
</evidence>
<keyword evidence="4" id="KW-0479">Metal-binding</keyword>
<sequence length="363" mass="40546">MKNLITQLKSLGLHPPGSLTLAITNQCNLYCKHCWPESGPCDYPSAVPLEALKKIIKEFADIGTEKIIFTGGEPLLYPALYDILNYTCKHQAVKEICLQTNAVLLTRIHAQALADFKEKISFRVSLEGADPKKHDYIRGKGSFERTVNGLNLLLEYGFGQQTCIAFTEMAHNFEDMAGVLDLAFKMGIGSFVSNTLICGGRAAHKNQLKAPLPSQYIKLLNLFHNNDTFKTQYQQIGNIAAIEWKKGQETGGKDHCCTFIENPYITSKGMMYPCVMLHSKEYAAKDVYSRPLHKAFTEAVPGWIKLHELSQNRAFALDSCQKCPGLLHCAAGCMGRAFTANGNFMSIEDRCSLRRAVYNWTKD</sequence>
<keyword evidence="3" id="KW-0949">S-adenosyl-L-methionine</keyword>
<dbReference type="SFLD" id="SFLDS00029">
    <property type="entry name" value="Radical_SAM"/>
    <property type="match status" value="1"/>
</dbReference>
<keyword evidence="5" id="KW-0408">Iron</keyword>
<dbReference type="GO" id="GO:0051539">
    <property type="term" value="F:4 iron, 4 sulfur cluster binding"/>
    <property type="evidence" value="ECO:0007669"/>
    <property type="project" value="UniProtKB-KW"/>
</dbReference>
<keyword evidence="9" id="KW-1185">Reference proteome</keyword>
<gene>
    <name evidence="8" type="ORF">dnl_37570</name>
</gene>
<evidence type="ECO:0000313" key="9">
    <source>
        <dbReference type="Proteomes" id="UP000663720"/>
    </source>
</evidence>
<dbReference type="InterPro" id="IPR023885">
    <property type="entry name" value="4Fe4S-binding_SPASM_dom"/>
</dbReference>
<dbReference type="PANTHER" id="PTHR11228">
    <property type="entry name" value="RADICAL SAM DOMAIN PROTEIN"/>
    <property type="match status" value="1"/>
</dbReference>
<dbReference type="InterPro" id="IPR058240">
    <property type="entry name" value="rSAM_sf"/>
</dbReference>
<dbReference type="PANTHER" id="PTHR11228:SF7">
    <property type="entry name" value="PQQA PEPTIDE CYCLASE"/>
    <property type="match status" value="1"/>
</dbReference>
<dbReference type="SUPFAM" id="SSF102114">
    <property type="entry name" value="Radical SAM enzymes"/>
    <property type="match status" value="1"/>
</dbReference>